<accession>A0A246RFL8</accession>
<organism evidence="1 2">
    <name type="scientific">Micromonospora wenchangensis</name>
    <dbReference type="NCBI Taxonomy" id="1185415"/>
    <lineage>
        <taxon>Bacteria</taxon>
        <taxon>Bacillati</taxon>
        <taxon>Actinomycetota</taxon>
        <taxon>Actinomycetes</taxon>
        <taxon>Micromonosporales</taxon>
        <taxon>Micromonosporaceae</taxon>
        <taxon>Micromonospora</taxon>
    </lineage>
</organism>
<name>A0A246RFL8_9ACTN</name>
<comment type="caution">
    <text evidence="1">The sequence shown here is derived from an EMBL/GenBank/DDBJ whole genome shotgun (WGS) entry which is preliminary data.</text>
</comment>
<evidence type="ECO:0000313" key="1">
    <source>
        <dbReference type="EMBL" id="OWV01645.1"/>
    </source>
</evidence>
<protein>
    <submittedName>
        <fullName evidence="1">Flavin reductase</fullName>
    </submittedName>
</protein>
<reference evidence="1 2" key="1">
    <citation type="submission" date="2017-03" db="EMBL/GenBank/DDBJ databases">
        <title>Whole genome sequence of Micromonospora wenchangensis, isolated from mangrove soil.</title>
        <authorList>
            <person name="Yang H."/>
        </authorList>
    </citation>
    <scope>NUCLEOTIDE SEQUENCE [LARGE SCALE GENOMIC DNA]</scope>
    <source>
        <strain evidence="1 2">CCTCC AA 2012002</strain>
    </source>
</reference>
<dbReference type="EMBL" id="MZMV01000057">
    <property type="protein sequence ID" value="OWV01645.1"/>
    <property type="molecule type" value="Genomic_DNA"/>
</dbReference>
<evidence type="ECO:0000313" key="2">
    <source>
        <dbReference type="Proteomes" id="UP000197174"/>
    </source>
</evidence>
<sequence length="82" mass="9259">MQRHAPLRPLWICTADALPWPCGRARLDLVAEYAGERVNLAVDLAELFREATADLTRICPEPPDPIGTYQRFLGWVKTTPRA</sequence>
<gene>
    <name evidence="1" type="ORF">B5D80_25770</name>
</gene>
<dbReference type="RefSeq" id="WP_088646565.1">
    <property type="nucleotide sequence ID" value="NZ_MZMV01000057.1"/>
</dbReference>
<keyword evidence="2" id="KW-1185">Reference proteome</keyword>
<dbReference type="OrthoDB" id="3393036at2"/>
<dbReference type="Proteomes" id="UP000197174">
    <property type="component" value="Unassembled WGS sequence"/>
</dbReference>
<dbReference type="AlphaFoldDB" id="A0A246RFL8"/>
<proteinExistence type="predicted"/>